<keyword evidence="3" id="KW-1003">Cell membrane</keyword>
<evidence type="ECO:0000256" key="2">
    <source>
        <dbReference type="ARBA" id="ARBA00022448"/>
    </source>
</evidence>
<proteinExistence type="inferred from homology"/>
<dbReference type="GO" id="GO:0005886">
    <property type="term" value="C:plasma membrane"/>
    <property type="evidence" value="ECO:0007669"/>
    <property type="project" value="UniProtKB-SubCell"/>
</dbReference>
<dbReference type="GO" id="GO:1900753">
    <property type="term" value="P:doxorubicin transport"/>
    <property type="evidence" value="ECO:0007669"/>
    <property type="project" value="InterPro"/>
</dbReference>
<evidence type="ECO:0000256" key="7">
    <source>
        <dbReference type="ARBA" id="ARBA00023136"/>
    </source>
</evidence>
<dbReference type="GO" id="GO:0043215">
    <property type="term" value="P:daunorubicin transport"/>
    <property type="evidence" value="ECO:0007669"/>
    <property type="project" value="InterPro"/>
</dbReference>
<keyword evidence="2" id="KW-0813">Transport</keyword>
<evidence type="ECO:0000256" key="6">
    <source>
        <dbReference type="ARBA" id="ARBA00022967"/>
    </source>
</evidence>
<dbReference type="Pfam" id="PF13732">
    <property type="entry name" value="DrrA1-3_C"/>
    <property type="match status" value="1"/>
</dbReference>
<keyword evidence="7" id="KW-0472">Membrane</keyword>
<keyword evidence="6" id="KW-1278">Translocase</keyword>
<gene>
    <name evidence="10" type="ORF">AKJ57_05870</name>
</gene>
<dbReference type="SUPFAM" id="SSF52540">
    <property type="entry name" value="P-loop containing nucleoside triphosphate hydrolases"/>
    <property type="match status" value="1"/>
</dbReference>
<dbReference type="SMART" id="SM00382">
    <property type="entry name" value="AAA"/>
    <property type="match status" value="1"/>
</dbReference>
<dbReference type="Gene3D" id="3.40.50.300">
    <property type="entry name" value="P-loop containing nucleotide triphosphate hydrolases"/>
    <property type="match status" value="1"/>
</dbReference>
<comment type="caution">
    <text evidence="10">The sequence shown here is derived from an EMBL/GenBank/DDBJ whole genome shotgun (WGS) entry which is preliminary data.</text>
</comment>
<keyword evidence="4" id="KW-0547">Nucleotide-binding</keyword>
<dbReference type="PATRIC" id="fig|1698259.3.peg.113"/>
<evidence type="ECO:0000256" key="4">
    <source>
        <dbReference type="ARBA" id="ARBA00022741"/>
    </source>
</evidence>
<keyword evidence="11" id="KW-1185">Reference proteome</keyword>
<dbReference type="InterPro" id="IPR025302">
    <property type="entry name" value="DrrA1/2-like_C"/>
</dbReference>
<evidence type="ECO:0000256" key="1">
    <source>
        <dbReference type="ARBA" id="ARBA00004413"/>
    </source>
</evidence>
<dbReference type="AlphaFoldDB" id="A0A133U4G1"/>
<dbReference type="Proteomes" id="UP000070163">
    <property type="component" value="Unassembled WGS sequence"/>
</dbReference>
<keyword evidence="5 10" id="KW-0067">ATP-binding</keyword>
<dbReference type="PANTHER" id="PTHR43582:SF2">
    <property type="entry name" value="LINEARMYCIN RESISTANCE ATP-BINDING PROTEIN LNRL"/>
    <property type="match status" value="1"/>
</dbReference>
<organism evidence="10 11">
    <name type="scientific">candidate division MSBL1 archaeon SCGC-AAA259A05</name>
    <dbReference type="NCBI Taxonomy" id="1698259"/>
    <lineage>
        <taxon>Archaea</taxon>
        <taxon>Methanobacteriati</taxon>
        <taxon>Methanobacteriota</taxon>
        <taxon>candidate division MSBL1</taxon>
    </lineage>
</organism>
<dbReference type="NCBIfam" id="TIGR01188">
    <property type="entry name" value="drrA"/>
    <property type="match status" value="1"/>
</dbReference>
<dbReference type="InterPro" id="IPR005894">
    <property type="entry name" value="DrrA"/>
</dbReference>
<dbReference type="InterPro" id="IPR003593">
    <property type="entry name" value="AAA+_ATPase"/>
</dbReference>
<protein>
    <submittedName>
        <fullName evidence="10">ABC transporter ATP-binding protein</fullName>
    </submittedName>
</protein>
<evidence type="ECO:0000256" key="5">
    <source>
        <dbReference type="ARBA" id="ARBA00022840"/>
    </source>
</evidence>
<comment type="subcellular location">
    <subcellularLocation>
        <location evidence="1">Cell membrane</location>
        <topology evidence="1">Peripheral membrane protein</topology>
        <orientation evidence="1">Cytoplasmic side</orientation>
    </subcellularLocation>
</comment>
<dbReference type="FunFam" id="3.40.50.300:FF:000589">
    <property type="entry name" value="ABC transporter, ATP-binding subunit"/>
    <property type="match status" value="1"/>
</dbReference>
<feature type="domain" description="ABC transporter" evidence="9">
    <location>
        <begin position="4"/>
        <end position="235"/>
    </location>
</feature>
<sequence>MDAIRTKGLTKRFRNLVAVDRVDLEIEEGELFGLLGPNGAGKTTLVHMLSTILSPTEGKAQIYGNSVTEDSDIVRSIIGIVFQDPSSDEELTGHENLIFHGRMYGVPKERREKRARRLLEMVELKERADDLVRGYSGGMRRRLELARGFLHEPKVLFLDEPTLGLDPQTRRRVWEYIKMLNDEEGVTMILTTHYMEEADHLCDRVGIIDKGEIITLDSPESLKKEMGGDIVTLTMVDLDDFSEELRELNSVHEVNKEDGKFHLTVENGESIIPKLMKLAHENGLEIESVNLRKPTLEDVFINLTGRSIREEEAGGSERMRIRESSGG</sequence>
<evidence type="ECO:0000256" key="8">
    <source>
        <dbReference type="ARBA" id="ARBA00049985"/>
    </source>
</evidence>
<evidence type="ECO:0000313" key="11">
    <source>
        <dbReference type="Proteomes" id="UP000070163"/>
    </source>
</evidence>
<dbReference type="Pfam" id="PF00005">
    <property type="entry name" value="ABC_tran"/>
    <property type="match status" value="1"/>
</dbReference>
<dbReference type="InterPro" id="IPR017871">
    <property type="entry name" value="ABC_transporter-like_CS"/>
</dbReference>
<accession>A0A133U4G1</accession>
<dbReference type="GO" id="GO:0016887">
    <property type="term" value="F:ATP hydrolysis activity"/>
    <property type="evidence" value="ECO:0007669"/>
    <property type="project" value="InterPro"/>
</dbReference>
<dbReference type="EMBL" id="LHXJ01000099">
    <property type="protein sequence ID" value="KXA89081.1"/>
    <property type="molecule type" value="Genomic_DNA"/>
</dbReference>
<dbReference type="PANTHER" id="PTHR43582">
    <property type="entry name" value="LINEARMYCIN RESISTANCE ATP-BINDING PROTEIN LNRL"/>
    <property type="match status" value="1"/>
</dbReference>
<dbReference type="PROSITE" id="PS50893">
    <property type="entry name" value="ABC_TRANSPORTER_2"/>
    <property type="match status" value="1"/>
</dbReference>
<evidence type="ECO:0000256" key="3">
    <source>
        <dbReference type="ARBA" id="ARBA00022475"/>
    </source>
</evidence>
<reference evidence="10 11" key="1">
    <citation type="journal article" date="2016" name="Sci. Rep.">
        <title>Metabolic traits of an uncultured archaeal lineage -MSBL1- from brine pools of the Red Sea.</title>
        <authorList>
            <person name="Mwirichia R."/>
            <person name="Alam I."/>
            <person name="Rashid M."/>
            <person name="Vinu M."/>
            <person name="Ba-Alawi W."/>
            <person name="Anthony Kamau A."/>
            <person name="Kamanda Ngugi D."/>
            <person name="Goker M."/>
            <person name="Klenk H.P."/>
            <person name="Bajic V."/>
            <person name="Stingl U."/>
        </authorList>
    </citation>
    <scope>NUCLEOTIDE SEQUENCE [LARGE SCALE GENOMIC DNA]</scope>
    <source>
        <strain evidence="10">SCGC-AAA259A05</strain>
    </source>
</reference>
<dbReference type="GO" id="GO:0005524">
    <property type="term" value="F:ATP binding"/>
    <property type="evidence" value="ECO:0007669"/>
    <property type="project" value="UniProtKB-KW"/>
</dbReference>
<dbReference type="InterPro" id="IPR003439">
    <property type="entry name" value="ABC_transporter-like_ATP-bd"/>
</dbReference>
<evidence type="ECO:0000259" key="9">
    <source>
        <dbReference type="PROSITE" id="PS50893"/>
    </source>
</evidence>
<dbReference type="PROSITE" id="PS00211">
    <property type="entry name" value="ABC_TRANSPORTER_1"/>
    <property type="match status" value="1"/>
</dbReference>
<comment type="similarity">
    <text evidence="8">Belongs to the ABC transporter superfamily. Drug exporter-1 (DrugE1) (TC 3.A.1.105) family.</text>
</comment>
<name>A0A133U4G1_9EURY</name>
<dbReference type="InterPro" id="IPR027417">
    <property type="entry name" value="P-loop_NTPase"/>
</dbReference>
<evidence type="ECO:0000313" key="10">
    <source>
        <dbReference type="EMBL" id="KXA89081.1"/>
    </source>
</evidence>